<dbReference type="InterPro" id="IPR027417">
    <property type="entry name" value="P-loop_NTPase"/>
</dbReference>
<accession>A0A6G2B6W0</accession>
<comment type="caution">
    <text evidence="2">The sequence shown here is derived from an EMBL/GenBank/DDBJ whole genome shotgun (WGS) entry which is preliminary data.</text>
</comment>
<dbReference type="Proteomes" id="UP000473014">
    <property type="component" value="Unassembled WGS sequence"/>
</dbReference>
<dbReference type="OrthoDB" id="7889077at2"/>
<keyword evidence="3" id="KW-1185">Reference proteome</keyword>
<evidence type="ECO:0000313" key="2">
    <source>
        <dbReference type="EMBL" id="MTE17642.1"/>
    </source>
</evidence>
<sequence>MREAPSDGGVTPVLWLCGPSGVGKTTVAWQLYSQLVRDGVEAGYVDIDQLGICCPEPTADPGRHRLKAENLGAVVTAFRAAGARCVIVSGVVDPSRGVYAELLPRTALTVWRLRADRKELRRRFLNRGSRVEEVAEVLEEAEALDTSGFADGCIDTTGHTATAVVRLLREHLGPWPTLPEADAAHEPSGAAGPRSSPGTSTLRGVSGLRSTGRRPGTHRTAADERVLWLCGATGVGKSTIGFPLHLRALHAGFPSAYIDLDQLGFCAPASADDPSRHRVKARVLAAVWRNHREAGARRLVMVGSVENQSAIDRYAEALPATATTVCRLHAGEEELTRRVVLRGQGGSWPQPGDPLKGRPTAHLLRIASEATADANAMERAGLGDLKVVTDGLTVEESVDAVCARTGWPGPDPTA</sequence>
<gene>
    <name evidence="2" type="ORF">F0L17_00525</name>
</gene>
<evidence type="ECO:0000256" key="1">
    <source>
        <dbReference type="SAM" id="MobiDB-lite"/>
    </source>
</evidence>
<dbReference type="Pfam" id="PF13238">
    <property type="entry name" value="AAA_18"/>
    <property type="match status" value="1"/>
</dbReference>
<dbReference type="AlphaFoldDB" id="A0A6G2B6W0"/>
<dbReference type="Gene3D" id="3.40.50.300">
    <property type="entry name" value="P-loop containing nucleotide triphosphate hydrolases"/>
    <property type="match status" value="2"/>
</dbReference>
<protein>
    <submittedName>
        <fullName evidence="2">AAA family ATPase</fullName>
    </submittedName>
</protein>
<dbReference type="EMBL" id="WIXO01000001">
    <property type="protein sequence ID" value="MTE17642.1"/>
    <property type="molecule type" value="Genomic_DNA"/>
</dbReference>
<dbReference type="SUPFAM" id="SSF52540">
    <property type="entry name" value="P-loop containing nucleoside triphosphate hydrolases"/>
    <property type="match status" value="2"/>
</dbReference>
<proteinExistence type="predicted"/>
<name>A0A6G2B6W0_9ACTN</name>
<dbReference type="RefSeq" id="WP_155069250.1">
    <property type="nucleotide sequence ID" value="NZ_WIXO01000001.1"/>
</dbReference>
<feature type="region of interest" description="Disordered" evidence="1">
    <location>
        <begin position="177"/>
        <end position="219"/>
    </location>
</feature>
<organism evidence="2 3">
    <name type="scientific">Streptomyces taklimakanensis</name>
    <dbReference type="NCBI Taxonomy" id="2569853"/>
    <lineage>
        <taxon>Bacteria</taxon>
        <taxon>Bacillati</taxon>
        <taxon>Actinomycetota</taxon>
        <taxon>Actinomycetes</taxon>
        <taxon>Kitasatosporales</taxon>
        <taxon>Streptomycetaceae</taxon>
        <taxon>Streptomyces</taxon>
    </lineage>
</organism>
<evidence type="ECO:0000313" key="3">
    <source>
        <dbReference type="Proteomes" id="UP000473014"/>
    </source>
</evidence>
<reference evidence="2 3" key="1">
    <citation type="submission" date="2019-11" db="EMBL/GenBank/DDBJ databases">
        <authorList>
            <person name="Yuan L."/>
        </authorList>
    </citation>
    <scope>NUCLEOTIDE SEQUENCE [LARGE SCALE GENOMIC DNA]</scope>
    <source>
        <strain evidence="2 3">TRM43335</strain>
    </source>
</reference>